<dbReference type="OrthoDB" id="6621890at2759"/>
<evidence type="ECO:0000256" key="1">
    <source>
        <dbReference type="ARBA" id="ARBA00004123"/>
    </source>
</evidence>
<evidence type="ECO:0000256" key="2">
    <source>
        <dbReference type="ARBA" id="ARBA00007688"/>
    </source>
</evidence>
<dbReference type="GO" id="GO:0005669">
    <property type="term" value="C:transcription factor TFIID complex"/>
    <property type="evidence" value="ECO:0007669"/>
    <property type="project" value="InterPro"/>
</dbReference>
<dbReference type="InterPro" id="IPR011442">
    <property type="entry name" value="TAF6_C"/>
</dbReference>
<dbReference type="InterPro" id="IPR046344">
    <property type="entry name" value="TAF6_C_sf"/>
</dbReference>
<feature type="domain" description="TATA box binding protein associated factor (TAF) histone-like fold" evidence="7">
    <location>
        <begin position="12"/>
        <end position="76"/>
    </location>
</feature>
<dbReference type="Gene3D" id="1.25.40.770">
    <property type="entry name" value="TAF6, C-terminal HEAT repeat domain"/>
    <property type="match status" value="1"/>
</dbReference>
<keyword evidence="8" id="KW-1185">Reference proteome</keyword>
<accession>A0A8B7NKP7</accession>
<dbReference type="CDD" id="cd22932">
    <property type="entry name" value="HFD_TAF6L"/>
    <property type="match status" value="1"/>
</dbReference>
<proteinExistence type="inferred from homology"/>
<dbReference type="AlphaFoldDB" id="A0A8B7NKP7"/>
<dbReference type="SMART" id="SM00803">
    <property type="entry name" value="TAF"/>
    <property type="match status" value="1"/>
</dbReference>
<dbReference type="Pfam" id="PF02969">
    <property type="entry name" value="TAF"/>
    <property type="match status" value="1"/>
</dbReference>
<evidence type="ECO:0000256" key="6">
    <source>
        <dbReference type="SAM" id="MobiDB-lite"/>
    </source>
</evidence>
<dbReference type="RefSeq" id="XP_018014233.1">
    <property type="nucleotide sequence ID" value="XM_018158744.2"/>
</dbReference>
<keyword evidence="4" id="KW-0804">Transcription</keyword>
<dbReference type="Pfam" id="PF07571">
    <property type="entry name" value="TAF6_C"/>
    <property type="match status" value="1"/>
</dbReference>
<evidence type="ECO:0000259" key="7">
    <source>
        <dbReference type="SMART" id="SM00803"/>
    </source>
</evidence>
<keyword evidence="5" id="KW-0539">Nucleus</keyword>
<dbReference type="GO" id="GO:0046982">
    <property type="term" value="F:protein heterodimerization activity"/>
    <property type="evidence" value="ECO:0007669"/>
    <property type="project" value="InterPro"/>
</dbReference>
<evidence type="ECO:0000256" key="5">
    <source>
        <dbReference type="ARBA" id="ARBA00023242"/>
    </source>
</evidence>
<dbReference type="SUPFAM" id="SSF47113">
    <property type="entry name" value="Histone-fold"/>
    <property type="match status" value="1"/>
</dbReference>
<feature type="region of interest" description="Disordered" evidence="6">
    <location>
        <begin position="508"/>
        <end position="530"/>
    </location>
</feature>
<evidence type="ECO:0000256" key="4">
    <source>
        <dbReference type="ARBA" id="ARBA00023163"/>
    </source>
</evidence>
<reference evidence="9" key="1">
    <citation type="submission" date="2025-08" db="UniProtKB">
        <authorList>
            <consortium name="RefSeq"/>
        </authorList>
    </citation>
    <scope>IDENTIFICATION</scope>
    <source>
        <tissue evidence="9">Whole organism</tissue>
    </source>
</reference>
<dbReference type="GO" id="GO:0051123">
    <property type="term" value="P:RNA polymerase II preinitiation complex assembly"/>
    <property type="evidence" value="ECO:0007669"/>
    <property type="project" value="TreeGrafter"/>
</dbReference>
<sequence length="649" mass="71158">MALVAGEEKGFAHMAQESIATWGEAAGIADLSPDICSLLASDVTYRLRQVLYNATHHLHACKRQRLSTDDFNRVLQMMDVPPVYGHSNSAEGADWINLPEVGVHIVADPPLNLASTALPGEIYHQPGNPCVKGEWVYISNHVTIKGEAGNEGSLSPLQLSAQLTKYYSTLISAIFGHSDTIFQMLLRDLETNSRMSPLVGAIISGCLRGAQLARQNPCILRRVLLVVRALLSNAHLHVGHAKYVRDIISLIVFCVVTERKHSYDTHPIRSLATNTMLKVLAQWSEGCAAWDVAVSSLGAVIASTSRPWSQHTGALNALLALGPAAQLSLLHCYASYHSRLRAALPLTNATGPSTAIVSRESIDAKQAQGLLMAVLVKIVASYVREMPERLDLTVPRKCKNADSSEISESSASEGAPDVNNRSQGDDNGGSEGSDQQVSFSKLRQVYALGESWFGSAFVLQLPSVYLCVHESQMPSFMESHVYQELRTTGEALLKDALSREENIKNKISRRNLGGPFQKKRKTNDGNSVGTSFDLQSDSFAGLDFTSLMEEDGSSLGAKFSPDEAFVSYRRIQPRYEVSVHVNIQGCRVWDKCVLKRPKKSALSAADRPQSTMFRNYAFKSSVQKMPHCQFTRPLLPKLKPGYSLHNLIL</sequence>
<evidence type="ECO:0000256" key="3">
    <source>
        <dbReference type="ARBA" id="ARBA00023015"/>
    </source>
</evidence>
<dbReference type="KEGG" id="hazt:108671242"/>
<evidence type="ECO:0000313" key="8">
    <source>
        <dbReference type="Proteomes" id="UP000694843"/>
    </source>
</evidence>
<keyword evidence="3" id="KW-0805">Transcription regulation</keyword>
<protein>
    <submittedName>
        <fullName evidence="9">TAF6-like RNA polymerase II p300/CBP-associated factor-associated factor 65 kDa subunit 6L</fullName>
    </submittedName>
</protein>
<dbReference type="PANTHER" id="PTHR10221">
    <property type="entry name" value="TRANSCRIPTION INITIATION FACTOR TFIID SUBUNIT 6"/>
    <property type="match status" value="1"/>
</dbReference>
<dbReference type="InterPro" id="IPR037796">
    <property type="entry name" value="TAF6"/>
</dbReference>
<comment type="subcellular location">
    <subcellularLocation>
        <location evidence="1">Nucleus</location>
    </subcellularLocation>
</comment>
<dbReference type="InterPro" id="IPR009072">
    <property type="entry name" value="Histone-fold"/>
</dbReference>
<dbReference type="GO" id="GO:0000124">
    <property type="term" value="C:SAGA complex"/>
    <property type="evidence" value="ECO:0007669"/>
    <property type="project" value="InterPro"/>
</dbReference>
<dbReference type="Gene3D" id="1.10.20.10">
    <property type="entry name" value="Histone, subunit A"/>
    <property type="match status" value="1"/>
</dbReference>
<organism evidence="8 9">
    <name type="scientific">Hyalella azteca</name>
    <name type="common">Amphipod</name>
    <dbReference type="NCBI Taxonomy" id="294128"/>
    <lineage>
        <taxon>Eukaryota</taxon>
        <taxon>Metazoa</taxon>
        <taxon>Ecdysozoa</taxon>
        <taxon>Arthropoda</taxon>
        <taxon>Crustacea</taxon>
        <taxon>Multicrustacea</taxon>
        <taxon>Malacostraca</taxon>
        <taxon>Eumalacostraca</taxon>
        <taxon>Peracarida</taxon>
        <taxon>Amphipoda</taxon>
        <taxon>Senticaudata</taxon>
        <taxon>Talitrida</taxon>
        <taxon>Talitroidea</taxon>
        <taxon>Hyalellidae</taxon>
        <taxon>Hyalella</taxon>
    </lineage>
</organism>
<dbReference type="InterPro" id="IPR004823">
    <property type="entry name" value="TAF_TATA-bd_Histone-like_dom"/>
</dbReference>
<dbReference type="GO" id="GO:0046695">
    <property type="term" value="C:SLIK (SAGA-like) complex"/>
    <property type="evidence" value="ECO:0007669"/>
    <property type="project" value="InterPro"/>
</dbReference>
<dbReference type="GO" id="GO:0003713">
    <property type="term" value="F:transcription coactivator activity"/>
    <property type="evidence" value="ECO:0007669"/>
    <property type="project" value="TreeGrafter"/>
</dbReference>
<dbReference type="Proteomes" id="UP000694843">
    <property type="component" value="Unplaced"/>
</dbReference>
<feature type="region of interest" description="Disordered" evidence="6">
    <location>
        <begin position="401"/>
        <end position="435"/>
    </location>
</feature>
<feature type="compositionally biased region" description="Low complexity" evidence="6">
    <location>
        <begin position="403"/>
        <end position="413"/>
    </location>
</feature>
<dbReference type="PANTHER" id="PTHR10221:SF22">
    <property type="entry name" value="TAF6-LIKE RNA POLYMERASE II P300_CBP-ASSOCIATED FACTOR-ASSOCIATED FACTOR 65 KDA SUBUNIT 6L"/>
    <property type="match status" value="1"/>
</dbReference>
<evidence type="ECO:0000313" key="9">
    <source>
        <dbReference type="RefSeq" id="XP_018014233.1"/>
    </source>
</evidence>
<dbReference type="GeneID" id="108671242"/>
<name>A0A8B7NKP7_HYAAZ</name>
<dbReference type="CDD" id="cd08050">
    <property type="entry name" value="TAF6C"/>
    <property type="match status" value="1"/>
</dbReference>
<comment type="similarity">
    <text evidence="2">Belongs to the TAF6 family.</text>
</comment>
<dbReference type="GO" id="GO:0016251">
    <property type="term" value="F:RNA polymerase II general transcription initiation factor activity"/>
    <property type="evidence" value="ECO:0007669"/>
    <property type="project" value="InterPro"/>
</dbReference>
<gene>
    <name evidence="9" type="primary">LOC108671242</name>
</gene>